<dbReference type="AlphaFoldDB" id="A0AA38MDF0"/>
<comment type="caution">
    <text evidence="1">The sequence shown here is derived from an EMBL/GenBank/DDBJ whole genome shotgun (WGS) entry which is preliminary data.</text>
</comment>
<keyword evidence="2" id="KW-1185">Reference proteome</keyword>
<dbReference type="EMBL" id="JALNTZ010000005">
    <property type="protein sequence ID" value="KAJ3652327.1"/>
    <property type="molecule type" value="Genomic_DNA"/>
</dbReference>
<reference evidence="1" key="1">
    <citation type="journal article" date="2023" name="G3 (Bethesda)">
        <title>Whole genome assemblies of Zophobas morio and Tenebrio molitor.</title>
        <authorList>
            <person name="Kaur S."/>
            <person name="Stinson S.A."/>
            <person name="diCenzo G.C."/>
        </authorList>
    </citation>
    <scope>NUCLEOTIDE SEQUENCE</scope>
    <source>
        <strain evidence="1">QUZm001</strain>
    </source>
</reference>
<evidence type="ECO:0000313" key="2">
    <source>
        <dbReference type="Proteomes" id="UP001168821"/>
    </source>
</evidence>
<protein>
    <recommendedName>
        <fullName evidence="3">Reverse transcriptase domain-containing protein</fullName>
    </recommendedName>
</protein>
<evidence type="ECO:0000313" key="1">
    <source>
        <dbReference type="EMBL" id="KAJ3652327.1"/>
    </source>
</evidence>
<gene>
    <name evidence="1" type="ORF">Zmor_018304</name>
</gene>
<proteinExistence type="predicted"/>
<dbReference type="Proteomes" id="UP001168821">
    <property type="component" value="Unassembled WGS sequence"/>
</dbReference>
<evidence type="ECO:0008006" key="3">
    <source>
        <dbReference type="Google" id="ProtNLM"/>
    </source>
</evidence>
<sequence length="113" mass="13495">MAVVWKTVPEYVMEVFNPYMGEGWVPDEWKVPRLVILLKGMDKDRSIQRSYRRICLLSVMGKLFERVLVGRLARVLERRWSRPQFGFMKGLGIQDPWIIVKQFLLILKERLIM</sequence>
<dbReference type="PANTHER" id="PTHR19446">
    <property type="entry name" value="REVERSE TRANSCRIPTASES"/>
    <property type="match status" value="1"/>
</dbReference>
<accession>A0AA38MDF0</accession>
<name>A0AA38MDF0_9CUCU</name>
<organism evidence="1 2">
    <name type="scientific">Zophobas morio</name>
    <dbReference type="NCBI Taxonomy" id="2755281"/>
    <lineage>
        <taxon>Eukaryota</taxon>
        <taxon>Metazoa</taxon>
        <taxon>Ecdysozoa</taxon>
        <taxon>Arthropoda</taxon>
        <taxon>Hexapoda</taxon>
        <taxon>Insecta</taxon>
        <taxon>Pterygota</taxon>
        <taxon>Neoptera</taxon>
        <taxon>Endopterygota</taxon>
        <taxon>Coleoptera</taxon>
        <taxon>Polyphaga</taxon>
        <taxon>Cucujiformia</taxon>
        <taxon>Tenebrionidae</taxon>
        <taxon>Zophobas</taxon>
    </lineage>
</organism>